<dbReference type="InterPro" id="IPR013780">
    <property type="entry name" value="Glyco_hydro_b"/>
</dbReference>
<dbReference type="InterPro" id="IPR000322">
    <property type="entry name" value="Glyco_hydro_31_TIM"/>
</dbReference>
<evidence type="ECO:0000313" key="5">
    <source>
        <dbReference type="EMBL" id="HIS76968.1"/>
    </source>
</evidence>
<feature type="non-terminal residue" evidence="5">
    <location>
        <position position="1"/>
    </location>
</feature>
<comment type="similarity">
    <text evidence="1 2">Belongs to the glycosyl hydrolase 31 family.</text>
</comment>
<comment type="caution">
    <text evidence="5">The sequence shown here is derived from an EMBL/GenBank/DDBJ whole genome shotgun (WGS) entry which is preliminary data.</text>
</comment>
<keyword evidence="2" id="KW-0326">Glycosidase</keyword>
<evidence type="ECO:0000313" key="6">
    <source>
        <dbReference type="Proteomes" id="UP000824002"/>
    </source>
</evidence>
<feature type="domain" description="Glycoside hydrolase family 31 TIM barrel" evidence="3">
    <location>
        <begin position="1"/>
        <end position="87"/>
    </location>
</feature>
<dbReference type="SUPFAM" id="SSF51445">
    <property type="entry name" value="(Trans)glycosidases"/>
    <property type="match status" value="1"/>
</dbReference>
<evidence type="ECO:0000259" key="4">
    <source>
        <dbReference type="Pfam" id="PF21365"/>
    </source>
</evidence>
<dbReference type="Gene3D" id="2.60.40.1180">
    <property type="entry name" value="Golgi alpha-mannosidase II"/>
    <property type="match status" value="1"/>
</dbReference>
<gene>
    <name evidence="5" type="ORF">IAB51_09195</name>
</gene>
<dbReference type="EMBL" id="DVJP01000059">
    <property type="protein sequence ID" value="HIS76968.1"/>
    <property type="molecule type" value="Genomic_DNA"/>
</dbReference>
<dbReference type="InterPro" id="IPR048395">
    <property type="entry name" value="Glyco_hydro_31_C"/>
</dbReference>
<dbReference type="Pfam" id="PF21365">
    <property type="entry name" value="Glyco_hydro_31_3rd"/>
    <property type="match status" value="1"/>
</dbReference>
<dbReference type="InterPro" id="IPR017853">
    <property type="entry name" value="GH"/>
</dbReference>
<dbReference type="GO" id="GO:0004553">
    <property type="term" value="F:hydrolase activity, hydrolyzing O-glycosyl compounds"/>
    <property type="evidence" value="ECO:0007669"/>
    <property type="project" value="InterPro"/>
</dbReference>
<accession>A0A9D1FP17</accession>
<proteinExistence type="inferred from homology"/>
<dbReference type="Proteomes" id="UP000824002">
    <property type="component" value="Unassembled WGS sequence"/>
</dbReference>
<sequence length="181" mass="20813">TDIGGFHDGDIRDPKFQELLIRWFQYGAFCPVMRLHGHRSPYKAPLGKTGGGRCASGAENEIWSYGEENYEIMKKYIELREELRPYTRRLMKEASETGAPVMRPLFYQFPEDEKAWEIKDQFLFGDQYLVAPVTEYGQRKREVYLPAGASWTEQSTGKTYEGGRTVTADAPLDVIPVFVKQ</sequence>
<organism evidence="5 6">
    <name type="scientific">Candidatus Merdivicinus excrementipullorum</name>
    <dbReference type="NCBI Taxonomy" id="2840867"/>
    <lineage>
        <taxon>Bacteria</taxon>
        <taxon>Bacillati</taxon>
        <taxon>Bacillota</taxon>
        <taxon>Clostridia</taxon>
        <taxon>Eubacteriales</taxon>
        <taxon>Oscillospiraceae</taxon>
        <taxon>Oscillospiraceae incertae sedis</taxon>
        <taxon>Candidatus Merdivicinus</taxon>
    </lineage>
</organism>
<evidence type="ECO:0000256" key="2">
    <source>
        <dbReference type="RuleBase" id="RU361185"/>
    </source>
</evidence>
<dbReference type="PANTHER" id="PTHR43863">
    <property type="entry name" value="HYDROLASE, PUTATIVE (AFU_ORTHOLOGUE AFUA_1G03140)-RELATED"/>
    <property type="match status" value="1"/>
</dbReference>
<name>A0A9D1FP17_9FIRM</name>
<keyword evidence="2" id="KW-0378">Hydrolase</keyword>
<dbReference type="InterPro" id="IPR051816">
    <property type="entry name" value="Glycosyl_Hydrolase_31"/>
</dbReference>
<reference evidence="5" key="1">
    <citation type="submission" date="2020-10" db="EMBL/GenBank/DDBJ databases">
        <authorList>
            <person name="Gilroy R."/>
        </authorList>
    </citation>
    <scope>NUCLEOTIDE SEQUENCE</scope>
    <source>
        <strain evidence="5">CHK199-13235</strain>
    </source>
</reference>
<feature type="domain" description="Glycosyl hydrolase family 31 C-terminal" evidence="4">
    <location>
        <begin position="98"/>
        <end position="181"/>
    </location>
</feature>
<dbReference type="SUPFAM" id="SSF51011">
    <property type="entry name" value="Glycosyl hydrolase domain"/>
    <property type="match status" value="1"/>
</dbReference>
<evidence type="ECO:0000256" key="1">
    <source>
        <dbReference type="ARBA" id="ARBA00007806"/>
    </source>
</evidence>
<evidence type="ECO:0000259" key="3">
    <source>
        <dbReference type="Pfam" id="PF01055"/>
    </source>
</evidence>
<dbReference type="Gene3D" id="3.20.20.80">
    <property type="entry name" value="Glycosidases"/>
    <property type="match status" value="1"/>
</dbReference>
<dbReference type="GO" id="GO:0005975">
    <property type="term" value="P:carbohydrate metabolic process"/>
    <property type="evidence" value="ECO:0007669"/>
    <property type="project" value="InterPro"/>
</dbReference>
<dbReference type="PANTHER" id="PTHR43863:SF2">
    <property type="entry name" value="MALTASE-GLUCOAMYLASE"/>
    <property type="match status" value="1"/>
</dbReference>
<protein>
    <submittedName>
        <fullName evidence="5">Family 31 glucosidase</fullName>
    </submittedName>
</protein>
<reference evidence="5" key="2">
    <citation type="journal article" date="2021" name="PeerJ">
        <title>Extensive microbial diversity within the chicken gut microbiome revealed by metagenomics and culture.</title>
        <authorList>
            <person name="Gilroy R."/>
            <person name="Ravi A."/>
            <person name="Getino M."/>
            <person name="Pursley I."/>
            <person name="Horton D.L."/>
            <person name="Alikhan N.F."/>
            <person name="Baker D."/>
            <person name="Gharbi K."/>
            <person name="Hall N."/>
            <person name="Watson M."/>
            <person name="Adriaenssens E.M."/>
            <person name="Foster-Nyarko E."/>
            <person name="Jarju S."/>
            <person name="Secka A."/>
            <person name="Antonio M."/>
            <person name="Oren A."/>
            <person name="Chaudhuri R.R."/>
            <person name="La Ragione R."/>
            <person name="Hildebrand F."/>
            <person name="Pallen M.J."/>
        </authorList>
    </citation>
    <scope>NUCLEOTIDE SEQUENCE</scope>
    <source>
        <strain evidence="5">CHK199-13235</strain>
    </source>
</reference>
<dbReference type="AlphaFoldDB" id="A0A9D1FP17"/>
<dbReference type="Pfam" id="PF01055">
    <property type="entry name" value="Glyco_hydro_31_2nd"/>
    <property type="match status" value="1"/>
</dbReference>